<keyword evidence="4" id="KW-0808">Transferase</keyword>
<dbReference type="EC" id="2.4.1.-" evidence="10"/>
<comment type="subcellular location">
    <subcellularLocation>
        <location evidence="1 10">Endoplasmic reticulum membrane</location>
        <topology evidence="1 10">Multi-pass membrane protein</topology>
    </subcellularLocation>
</comment>
<evidence type="ECO:0000256" key="11">
    <source>
        <dbReference type="SAM" id="SignalP"/>
    </source>
</evidence>
<protein>
    <recommendedName>
        <fullName evidence="10">Mannosyltransferase</fullName>
        <ecNumber evidence="10">2.4.1.-</ecNumber>
    </recommendedName>
</protein>
<accession>A0AAD4GJR5</accession>
<keyword evidence="8 10" id="KW-0472">Membrane</keyword>
<organism evidence="12 13">
    <name type="scientific">Boletus edulis BED1</name>
    <dbReference type="NCBI Taxonomy" id="1328754"/>
    <lineage>
        <taxon>Eukaryota</taxon>
        <taxon>Fungi</taxon>
        <taxon>Dikarya</taxon>
        <taxon>Basidiomycota</taxon>
        <taxon>Agaricomycotina</taxon>
        <taxon>Agaricomycetes</taxon>
        <taxon>Agaricomycetidae</taxon>
        <taxon>Boletales</taxon>
        <taxon>Boletineae</taxon>
        <taxon>Boletaceae</taxon>
        <taxon>Boletoideae</taxon>
        <taxon>Boletus</taxon>
    </lineage>
</organism>
<evidence type="ECO:0000313" key="13">
    <source>
        <dbReference type="Proteomes" id="UP001194468"/>
    </source>
</evidence>
<dbReference type="EMBL" id="WHUW01000004">
    <property type="protein sequence ID" value="KAF8447881.1"/>
    <property type="molecule type" value="Genomic_DNA"/>
</dbReference>
<comment type="similarity">
    <text evidence="2">Belongs to the glycosyltransferase 22 family. PIGB subfamily.</text>
</comment>
<comment type="caution">
    <text evidence="10">Lacks conserved residue(s) required for the propagation of feature annotation.</text>
</comment>
<evidence type="ECO:0000256" key="9">
    <source>
        <dbReference type="ARBA" id="ARBA00024708"/>
    </source>
</evidence>
<dbReference type="PANTHER" id="PTHR22760:SF4">
    <property type="entry name" value="GPI MANNOSYLTRANSFERASE 3"/>
    <property type="match status" value="1"/>
</dbReference>
<evidence type="ECO:0000256" key="8">
    <source>
        <dbReference type="ARBA" id="ARBA00023136"/>
    </source>
</evidence>
<keyword evidence="7 10" id="KW-1133">Transmembrane helix</keyword>
<evidence type="ECO:0000256" key="4">
    <source>
        <dbReference type="ARBA" id="ARBA00022679"/>
    </source>
</evidence>
<feature type="transmembrane region" description="Helical" evidence="10">
    <location>
        <begin position="370"/>
        <end position="390"/>
    </location>
</feature>
<dbReference type="Proteomes" id="UP001194468">
    <property type="component" value="Unassembled WGS sequence"/>
</dbReference>
<reference evidence="12" key="1">
    <citation type="submission" date="2019-10" db="EMBL/GenBank/DDBJ databases">
        <authorList>
            <consortium name="DOE Joint Genome Institute"/>
            <person name="Kuo A."/>
            <person name="Miyauchi S."/>
            <person name="Kiss E."/>
            <person name="Drula E."/>
            <person name="Kohler A."/>
            <person name="Sanchez-Garcia M."/>
            <person name="Andreopoulos B."/>
            <person name="Barry K.W."/>
            <person name="Bonito G."/>
            <person name="Buee M."/>
            <person name="Carver A."/>
            <person name="Chen C."/>
            <person name="Cichocki N."/>
            <person name="Clum A."/>
            <person name="Culley D."/>
            <person name="Crous P.W."/>
            <person name="Fauchery L."/>
            <person name="Girlanda M."/>
            <person name="Hayes R."/>
            <person name="Keri Z."/>
            <person name="LaButti K."/>
            <person name="Lipzen A."/>
            <person name="Lombard V."/>
            <person name="Magnuson J."/>
            <person name="Maillard F."/>
            <person name="Morin E."/>
            <person name="Murat C."/>
            <person name="Nolan M."/>
            <person name="Ohm R."/>
            <person name="Pangilinan J."/>
            <person name="Pereira M."/>
            <person name="Perotto S."/>
            <person name="Peter M."/>
            <person name="Riley R."/>
            <person name="Sitrit Y."/>
            <person name="Stielow B."/>
            <person name="Szollosi G."/>
            <person name="Zifcakova L."/>
            <person name="Stursova M."/>
            <person name="Spatafora J.W."/>
            <person name="Tedersoo L."/>
            <person name="Vaario L.-M."/>
            <person name="Yamada A."/>
            <person name="Yan M."/>
            <person name="Wang P."/>
            <person name="Xu J."/>
            <person name="Bruns T."/>
            <person name="Baldrian P."/>
            <person name="Vilgalys R."/>
            <person name="Henrissat B."/>
            <person name="Grigoriev I.V."/>
            <person name="Hibbett D."/>
            <person name="Nagy L.G."/>
            <person name="Martin F.M."/>
        </authorList>
    </citation>
    <scope>NUCLEOTIDE SEQUENCE</scope>
    <source>
        <strain evidence="12">BED1</strain>
    </source>
</reference>
<evidence type="ECO:0000256" key="5">
    <source>
        <dbReference type="ARBA" id="ARBA00022692"/>
    </source>
</evidence>
<feature type="chain" id="PRO_5041997079" description="Mannosyltransferase" evidence="11">
    <location>
        <begin position="21"/>
        <end position="581"/>
    </location>
</feature>
<evidence type="ECO:0000256" key="6">
    <source>
        <dbReference type="ARBA" id="ARBA00022824"/>
    </source>
</evidence>
<feature type="transmembrane region" description="Helical" evidence="10">
    <location>
        <begin position="305"/>
        <end position="323"/>
    </location>
</feature>
<dbReference type="Pfam" id="PF03901">
    <property type="entry name" value="Glyco_transf_22"/>
    <property type="match status" value="1"/>
</dbReference>
<dbReference type="GO" id="GO:0006506">
    <property type="term" value="P:GPI anchor biosynthetic process"/>
    <property type="evidence" value="ECO:0007669"/>
    <property type="project" value="TreeGrafter"/>
</dbReference>
<dbReference type="InterPro" id="IPR005599">
    <property type="entry name" value="GPI_mannosylTrfase"/>
</dbReference>
<keyword evidence="11" id="KW-0732">Signal</keyword>
<evidence type="ECO:0000256" key="10">
    <source>
        <dbReference type="RuleBase" id="RU363075"/>
    </source>
</evidence>
<evidence type="ECO:0000256" key="2">
    <source>
        <dbReference type="ARBA" id="ARBA00006065"/>
    </source>
</evidence>
<dbReference type="PANTHER" id="PTHR22760">
    <property type="entry name" value="GLYCOSYLTRANSFERASE"/>
    <property type="match status" value="1"/>
</dbReference>
<comment type="caution">
    <text evidence="12">The sequence shown here is derived from an EMBL/GenBank/DDBJ whole genome shotgun (WGS) entry which is preliminary data.</text>
</comment>
<keyword evidence="3 10" id="KW-0328">Glycosyltransferase</keyword>
<dbReference type="GO" id="GO:0005789">
    <property type="term" value="C:endoplasmic reticulum membrane"/>
    <property type="evidence" value="ECO:0007669"/>
    <property type="project" value="UniProtKB-SubCell"/>
</dbReference>
<dbReference type="GO" id="GO:0000026">
    <property type="term" value="F:alpha-1,2-mannosyltransferase activity"/>
    <property type="evidence" value="ECO:0007669"/>
    <property type="project" value="TreeGrafter"/>
</dbReference>
<gene>
    <name evidence="12" type="ORF">L210DRAFT_964987</name>
</gene>
<name>A0AAD4GJR5_BOLED</name>
<feature type="signal peptide" evidence="11">
    <location>
        <begin position="1"/>
        <end position="20"/>
    </location>
</feature>
<comment type="function">
    <text evidence="9">Mannosyltransferase involved in glycosylphosphatidylinositol-anchor biosynthesis. Transfers the third mannose to Man2-GlcN-acyl-PI during GPI precursor assembly.</text>
</comment>
<evidence type="ECO:0000256" key="1">
    <source>
        <dbReference type="ARBA" id="ARBA00004477"/>
    </source>
</evidence>
<keyword evidence="6 10" id="KW-0256">Endoplasmic reticulum</keyword>
<evidence type="ECO:0000256" key="3">
    <source>
        <dbReference type="ARBA" id="ARBA00022676"/>
    </source>
</evidence>
<sequence length="581" mass="65734">MILFSAAFRVLVAFLTQSYFQPDEYFQALEPAHKYVFGYGHLTWEWVNPEPLRSMLYPALNVPVYWLLKVSGLDVYPSLVIAGPRVLHGLLAALTDVWVPKLASVVLDDASTRGIADRAVVSGLQYLLSITSFFHSLSLSRSLSNSLEVSLTTIALGYFPWDALVTSSLPDLCVLLRKLRRSTVFAGIACANRPTNAIIWLYMFSILFWRLRGNAMHLAYVLRDTVCIGLTVFLAVFTLDTWFYDRPTSTLMNFLLVNASPVSSFYGSSPWHYYVLQAFPILCTSALPFVLHGLWLAFAKPGSKLHIMAGCIVWTVFVYSFIGHKEWRFLHPLLPMMHILAAESIVQLIHDQEARNARPISRTPATWSKLQFVIPLILLLSIPASVYVVFFHCTSQIEVMSFLRQLPNDNFTTVGFLMPCHSTPWQAYLHRPDLAQPGKMWALGCEPPLGLQNHTEYRDQTDVFFESPISYIKSHFPVHVDPTFPLSPFAFSVANATFIQMLRAIETQSGSWDLGWQHEWPKYAVFFGALLEEPGMRTLFEVNGYIEVWKGGWQWGGEGKRKGGVRVWAYEGMGSTTDISS</sequence>
<keyword evidence="5 10" id="KW-0812">Transmembrane</keyword>
<dbReference type="AlphaFoldDB" id="A0AAD4GJR5"/>
<feature type="transmembrane region" description="Helical" evidence="10">
    <location>
        <begin position="271"/>
        <end position="298"/>
    </location>
</feature>
<evidence type="ECO:0000313" key="12">
    <source>
        <dbReference type="EMBL" id="KAF8447881.1"/>
    </source>
</evidence>
<proteinExistence type="inferred from homology"/>
<keyword evidence="13" id="KW-1185">Reference proteome</keyword>
<reference evidence="12" key="2">
    <citation type="journal article" date="2020" name="Nat. Commun.">
        <title>Large-scale genome sequencing of mycorrhizal fungi provides insights into the early evolution of symbiotic traits.</title>
        <authorList>
            <person name="Miyauchi S."/>
            <person name="Kiss E."/>
            <person name="Kuo A."/>
            <person name="Drula E."/>
            <person name="Kohler A."/>
            <person name="Sanchez-Garcia M."/>
            <person name="Morin E."/>
            <person name="Andreopoulos B."/>
            <person name="Barry K.W."/>
            <person name="Bonito G."/>
            <person name="Buee M."/>
            <person name="Carver A."/>
            <person name="Chen C."/>
            <person name="Cichocki N."/>
            <person name="Clum A."/>
            <person name="Culley D."/>
            <person name="Crous P.W."/>
            <person name="Fauchery L."/>
            <person name="Girlanda M."/>
            <person name="Hayes R.D."/>
            <person name="Keri Z."/>
            <person name="LaButti K."/>
            <person name="Lipzen A."/>
            <person name="Lombard V."/>
            <person name="Magnuson J."/>
            <person name="Maillard F."/>
            <person name="Murat C."/>
            <person name="Nolan M."/>
            <person name="Ohm R.A."/>
            <person name="Pangilinan J."/>
            <person name="Pereira M.F."/>
            <person name="Perotto S."/>
            <person name="Peter M."/>
            <person name="Pfister S."/>
            <person name="Riley R."/>
            <person name="Sitrit Y."/>
            <person name="Stielow J.B."/>
            <person name="Szollosi G."/>
            <person name="Zifcakova L."/>
            <person name="Stursova M."/>
            <person name="Spatafora J.W."/>
            <person name="Tedersoo L."/>
            <person name="Vaario L.M."/>
            <person name="Yamada A."/>
            <person name="Yan M."/>
            <person name="Wang P."/>
            <person name="Xu J."/>
            <person name="Bruns T."/>
            <person name="Baldrian P."/>
            <person name="Vilgalys R."/>
            <person name="Dunand C."/>
            <person name="Henrissat B."/>
            <person name="Grigoriev I.V."/>
            <person name="Hibbett D."/>
            <person name="Nagy L.G."/>
            <person name="Martin F.M."/>
        </authorList>
    </citation>
    <scope>NUCLEOTIDE SEQUENCE</scope>
    <source>
        <strain evidence="12">BED1</strain>
    </source>
</reference>
<feature type="transmembrane region" description="Helical" evidence="10">
    <location>
        <begin position="225"/>
        <end position="244"/>
    </location>
</feature>
<evidence type="ECO:0000256" key="7">
    <source>
        <dbReference type="ARBA" id="ARBA00022989"/>
    </source>
</evidence>